<dbReference type="PANTHER" id="PTHR36787">
    <property type="entry name" value="TRANSMEMBRANE PROTEIN"/>
    <property type="match status" value="1"/>
</dbReference>
<dbReference type="PhylomeDB" id="A0A022RIL8"/>
<feature type="transmembrane region" description="Helical" evidence="2">
    <location>
        <begin position="164"/>
        <end position="189"/>
    </location>
</feature>
<feature type="compositionally biased region" description="Low complexity" evidence="1">
    <location>
        <begin position="7"/>
        <end position="21"/>
    </location>
</feature>
<reference evidence="3 4" key="1">
    <citation type="journal article" date="2013" name="Proc. Natl. Acad. Sci. U.S.A.">
        <title>Fine-scale variation in meiotic recombination in Mimulus inferred from population shotgun sequencing.</title>
        <authorList>
            <person name="Hellsten U."/>
            <person name="Wright K.M."/>
            <person name="Jenkins J."/>
            <person name="Shu S."/>
            <person name="Yuan Y."/>
            <person name="Wessler S.R."/>
            <person name="Schmutz J."/>
            <person name="Willis J.H."/>
            <person name="Rokhsar D.S."/>
        </authorList>
    </citation>
    <scope>NUCLEOTIDE SEQUENCE [LARGE SCALE GENOMIC DNA]</scope>
    <source>
        <strain evidence="4">cv. DUN x IM62</strain>
    </source>
</reference>
<dbReference type="AlphaFoldDB" id="A0A022RIL8"/>
<name>A0A022RIL8_ERYGU</name>
<feature type="region of interest" description="Disordered" evidence="1">
    <location>
        <begin position="95"/>
        <end position="128"/>
    </location>
</feature>
<keyword evidence="2" id="KW-0812">Transmembrane</keyword>
<feature type="region of interest" description="Disordered" evidence="1">
    <location>
        <begin position="1"/>
        <end position="37"/>
    </location>
</feature>
<feature type="transmembrane region" description="Helical" evidence="2">
    <location>
        <begin position="139"/>
        <end position="158"/>
    </location>
</feature>
<dbReference type="OrthoDB" id="21589at2759"/>
<evidence type="ECO:0000313" key="4">
    <source>
        <dbReference type="Proteomes" id="UP000030748"/>
    </source>
</evidence>
<keyword evidence="2" id="KW-1133">Transmembrane helix</keyword>
<gene>
    <name evidence="3" type="ORF">MIMGU_mgv1a011245mg</name>
</gene>
<dbReference type="eggNOG" id="ENOG502QW3A">
    <property type="taxonomic scope" value="Eukaryota"/>
</dbReference>
<evidence type="ECO:0000313" key="3">
    <source>
        <dbReference type="EMBL" id="EYU38750.1"/>
    </source>
</evidence>
<proteinExistence type="predicted"/>
<organism evidence="3 4">
    <name type="scientific">Erythranthe guttata</name>
    <name type="common">Yellow monkey flower</name>
    <name type="synonym">Mimulus guttatus</name>
    <dbReference type="NCBI Taxonomy" id="4155"/>
    <lineage>
        <taxon>Eukaryota</taxon>
        <taxon>Viridiplantae</taxon>
        <taxon>Streptophyta</taxon>
        <taxon>Embryophyta</taxon>
        <taxon>Tracheophyta</taxon>
        <taxon>Spermatophyta</taxon>
        <taxon>Magnoliopsida</taxon>
        <taxon>eudicotyledons</taxon>
        <taxon>Gunneridae</taxon>
        <taxon>Pentapetalae</taxon>
        <taxon>asterids</taxon>
        <taxon>lamiids</taxon>
        <taxon>Lamiales</taxon>
        <taxon>Phrymaceae</taxon>
        <taxon>Erythranthe</taxon>
    </lineage>
</organism>
<evidence type="ECO:0000256" key="1">
    <source>
        <dbReference type="SAM" id="MobiDB-lite"/>
    </source>
</evidence>
<dbReference type="KEGG" id="egt:105956853"/>
<accession>A0A022RIL8</accession>
<keyword evidence="4" id="KW-1185">Reference proteome</keyword>
<keyword evidence="2" id="KW-0472">Membrane</keyword>
<dbReference type="STRING" id="4155.A0A022RIL8"/>
<evidence type="ECO:0000256" key="2">
    <source>
        <dbReference type="SAM" id="Phobius"/>
    </source>
</evidence>
<protein>
    <submittedName>
        <fullName evidence="3">Uncharacterized protein</fullName>
    </submittedName>
</protein>
<dbReference type="Proteomes" id="UP000030748">
    <property type="component" value="Unassembled WGS sequence"/>
</dbReference>
<dbReference type="OMA" id="NEQPNGP"/>
<feature type="compositionally biased region" description="Low complexity" evidence="1">
    <location>
        <begin position="110"/>
        <end position="128"/>
    </location>
</feature>
<sequence>MADAPVTQPSTSSSDQSSTQDPLDKVPAFGGLKSPDGNNPMFPIMYPALGFGLFPPQQDQEQINRGPGLYAVQVLPKMQHMAGFPSSTLIPFTYNLPTERSTPETRQVEGEQGQQGDQPQQQQQQAGPQRQVFVRRFEIAIHLDLPLILKLIAVIFLFNQEGSGQRFILLGFLAFLVYLYQTGALAPVIRWLSQGMRRAAAPPQPPRPAPVRADNLAAIGEQGNENVGIAEGQENGENEQENRAIENEHANVAEPEVGNNRLWVIVKEIQMIVFGFITSLLPGFHNID</sequence>
<dbReference type="EMBL" id="KI630480">
    <property type="protein sequence ID" value="EYU38750.1"/>
    <property type="molecule type" value="Genomic_DNA"/>
</dbReference>